<evidence type="ECO:0000313" key="1">
    <source>
        <dbReference type="EMBL" id="MFB2839297.1"/>
    </source>
</evidence>
<reference evidence="1 2" key="1">
    <citation type="submission" date="2024-09" db="EMBL/GenBank/DDBJ databases">
        <title>Floridaenema gen nov. (Aerosakkonemataceae, Aerosakkonematales ord. nov., Cyanobacteria) from benthic tropical and subtropical fresh waters, with the description of four new species.</title>
        <authorList>
            <person name="Moretto J.A."/>
            <person name="Berthold D.E."/>
            <person name="Lefler F.W."/>
            <person name="Huang I.-S."/>
            <person name="Laughinghouse H. IV."/>
        </authorList>
    </citation>
    <scope>NUCLEOTIDE SEQUENCE [LARGE SCALE GENOMIC DNA]</scope>
    <source>
        <strain evidence="1 2">BLCC-F167</strain>
    </source>
</reference>
<name>A0ABV4WWX4_9CYAN</name>
<keyword evidence="2" id="KW-1185">Reference proteome</keyword>
<dbReference type="Proteomes" id="UP001576780">
    <property type="component" value="Unassembled WGS sequence"/>
</dbReference>
<sequence length="193" mass="21893">MKKLIGLSLLIAILGSGVVRETKVMAQTEYTWYNCRTREVFTPEKQAWCDRLFKLQNATYKVPKNLNSNPEYITVTLKNGRYQRQDNRFIVELVNQRGWLTFGDINNDGKEDAAVIFGVALDPNGKAIGTYLTAVLDIDGKRQALTPIKLGERIMLNGPIAIENDRIIIPFLTRTEVINRIYIVDGTTLRQSS</sequence>
<organism evidence="1 2">
    <name type="scientific">Floridaenema evergladense BLCC-F167</name>
    <dbReference type="NCBI Taxonomy" id="3153639"/>
    <lineage>
        <taxon>Bacteria</taxon>
        <taxon>Bacillati</taxon>
        <taxon>Cyanobacteriota</taxon>
        <taxon>Cyanophyceae</taxon>
        <taxon>Oscillatoriophycideae</taxon>
        <taxon>Aerosakkonematales</taxon>
        <taxon>Aerosakkonemataceae</taxon>
        <taxon>Floridanema</taxon>
        <taxon>Floridanema evergladense</taxon>
    </lineage>
</organism>
<gene>
    <name evidence="1" type="ORF">ACE1CA_32810</name>
</gene>
<evidence type="ECO:0000313" key="2">
    <source>
        <dbReference type="Proteomes" id="UP001576780"/>
    </source>
</evidence>
<dbReference type="RefSeq" id="WP_413281574.1">
    <property type="nucleotide sequence ID" value="NZ_JBHFNT010000302.1"/>
</dbReference>
<comment type="caution">
    <text evidence="1">The sequence shown here is derived from an EMBL/GenBank/DDBJ whole genome shotgun (WGS) entry which is preliminary data.</text>
</comment>
<accession>A0ABV4WWX4</accession>
<dbReference type="EMBL" id="JBHFNT010000302">
    <property type="protein sequence ID" value="MFB2839297.1"/>
    <property type="molecule type" value="Genomic_DNA"/>
</dbReference>
<proteinExistence type="predicted"/>
<protein>
    <submittedName>
        <fullName evidence="1">Uncharacterized protein</fullName>
    </submittedName>
</protein>